<keyword evidence="2 4" id="KW-0548">Nucleotidyltransferase</keyword>
<dbReference type="EMBL" id="CP022347">
    <property type="protein sequence ID" value="ASQ29976.1"/>
    <property type="molecule type" value="Genomic_DNA"/>
</dbReference>
<evidence type="ECO:0000256" key="3">
    <source>
        <dbReference type="ARBA" id="ARBA00022985"/>
    </source>
</evidence>
<dbReference type="Proteomes" id="UP000201169">
    <property type="component" value="Chromosome"/>
</dbReference>
<dbReference type="InterPro" id="IPR003329">
    <property type="entry name" value="Cytidylyl_trans"/>
</dbReference>
<protein>
    <submittedName>
        <fullName evidence="4">Putative 3-deoxy-manno-octulosonate cytidylyltransferase</fullName>
    </submittedName>
</protein>
<dbReference type="AlphaFoldDB" id="A0A222MWG3"/>
<dbReference type="NCBIfam" id="NF003952">
    <property type="entry name" value="PRK05450.1-5"/>
    <property type="match status" value="1"/>
</dbReference>
<name>A0A222MWG3_9BACT</name>
<accession>A0A222MWG3</accession>
<reference evidence="4 5" key="1">
    <citation type="submission" date="2017-07" db="EMBL/GenBank/DDBJ databases">
        <title>Analysis of two Campylobacter avium genomes and identification of a novel hippuricase gene.</title>
        <authorList>
            <person name="Miller W.G."/>
            <person name="Chapman M.H."/>
            <person name="Yee E."/>
            <person name="Revez J."/>
            <person name="Bono J.L."/>
            <person name="Rossi M."/>
        </authorList>
    </citation>
    <scope>NUCLEOTIDE SEQUENCE [LARGE SCALE GENOMIC DNA]</scope>
    <source>
        <strain evidence="4 5">LMG 24591</strain>
    </source>
</reference>
<dbReference type="InterPro" id="IPR004528">
    <property type="entry name" value="KdsB"/>
</dbReference>
<evidence type="ECO:0000256" key="1">
    <source>
        <dbReference type="ARBA" id="ARBA00022679"/>
    </source>
</evidence>
<dbReference type="Gene3D" id="3.90.550.10">
    <property type="entry name" value="Spore Coat Polysaccharide Biosynthesis Protein SpsA, Chain A"/>
    <property type="match status" value="1"/>
</dbReference>
<dbReference type="CDD" id="cd02517">
    <property type="entry name" value="CMP-KDO-Synthetase"/>
    <property type="match status" value="1"/>
</dbReference>
<keyword evidence="3" id="KW-0448">Lipopolysaccharide biosynthesis</keyword>
<evidence type="ECO:0000313" key="4">
    <source>
        <dbReference type="EMBL" id="ASQ29976.1"/>
    </source>
</evidence>
<dbReference type="OrthoDB" id="9803573at2"/>
<keyword evidence="1 4" id="KW-0808">Transferase</keyword>
<dbReference type="KEGG" id="cavi:CAV_0307"/>
<dbReference type="GO" id="GO:0008690">
    <property type="term" value="F:3-deoxy-manno-octulosonate cytidylyltransferase activity"/>
    <property type="evidence" value="ECO:0007669"/>
    <property type="project" value="InterPro"/>
</dbReference>
<sequence length="253" mass="29083">MKNKITCIIPARSNSTRFPGKPLADILGKPMVWWVYQQAKRAKNLDEIIVATDDERIVKVCDSFEIPSVMTKEHINGIHRMHEAATKLNSKAYILLNGDEPIMESEVIDEMANEAMQKDIYHCIAYKKFDDPVEVVDSGNIKIAVSDGKILYLSRSPIPYPHKSLDFSYYKIIGLQIFSKEALDFFVNAPERELERIEDIVDFRWLENGKSIACKEVNSKSISVDNYKDIPKVTQIIKDKFKRGELLDIKERL</sequence>
<proteinExistence type="predicted"/>
<dbReference type="Pfam" id="PF02348">
    <property type="entry name" value="CTP_transf_3"/>
    <property type="match status" value="1"/>
</dbReference>
<dbReference type="RefSeq" id="WP_094324765.1">
    <property type="nucleotide sequence ID" value="NZ_CP022347.1"/>
</dbReference>
<evidence type="ECO:0000256" key="2">
    <source>
        <dbReference type="ARBA" id="ARBA00022695"/>
    </source>
</evidence>
<evidence type="ECO:0000313" key="5">
    <source>
        <dbReference type="Proteomes" id="UP000201169"/>
    </source>
</evidence>
<gene>
    <name evidence="4" type="ORF">CAV_0307</name>
</gene>
<dbReference type="PANTHER" id="PTHR42866">
    <property type="entry name" value="3-DEOXY-MANNO-OCTULOSONATE CYTIDYLYLTRANSFERASE"/>
    <property type="match status" value="1"/>
</dbReference>
<dbReference type="SUPFAM" id="SSF53448">
    <property type="entry name" value="Nucleotide-diphospho-sugar transferases"/>
    <property type="match status" value="1"/>
</dbReference>
<dbReference type="GO" id="GO:0005829">
    <property type="term" value="C:cytosol"/>
    <property type="evidence" value="ECO:0007669"/>
    <property type="project" value="TreeGrafter"/>
</dbReference>
<dbReference type="InterPro" id="IPR029044">
    <property type="entry name" value="Nucleotide-diphossugar_trans"/>
</dbReference>
<organism evidence="4 5">
    <name type="scientific">Campylobacter avium LMG 24591</name>
    <dbReference type="NCBI Taxonomy" id="522484"/>
    <lineage>
        <taxon>Bacteria</taxon>
        <taxon>Pseudomonadati</taxon>
        <taxon>Campylobacterota</taxon>
        <taxon>Epsilonproteobacteria</taxon>
        <taxon>Campylobacterales</taxon>
        <taxon>Campylobacteraceae</taxon>
        <taxon>Campylobacter</taxon>
    </lineage>
</organism>
<dbReference type="PANTHER" id="PTHR42866:SF2">
    <property type="entry name" value="3-DEOXY-MANNO-OCTULOSONATE CYTIDYLYLTRANSFERASE, MITOCHONDRIAL"/>
    <property type="match status" value="1"/>
</dbReference>
<dbReference type="GO" id="GO:0009103">
    <property type="term" value="P:lipopolysaccharide biosynthetic process"/>
    <property type="evidence" value="ECO:0007669"/>
    <property type="project" value="UniProtKB-KW"/>
</dbReference>
<keyword evidence="5" id="KW-1185">Reference proteome</keyword>